<dbReference type="PANTHER" id="PTHR35534">
    <property type="entry name" value="50S RIBOSOMAL PROTEIN L32"/>
    <property type="match status" value="1"/>
</dbReference>
<evidence type="ECO:0000313" key="8">
    <source>
        <dbReference type="Proteomes" id="UP000178349"/>
    </source>
</evidence>
<dbReference type="AlphaFoldDB" id="A0A1F6NQH1"/>
<dbReference type="GO" id="GO:0003735">
    <property type="term" value="F:structural constituent of ribosome"/>
    <property type="evidence" value="ECO:0007669"/>
    <property type="project" value="InterPro"/>
</dbReference>
<evidence type="ECO:0000313" key="7">
    <source>
        <dbReference type="EMBL" id="OGH86226.1"/>
    </source>
</evidence>
<evidence type="ECO:0000256" key="5">
    <source>
        <dbReference type="HAMAP-Rule" id="MF_00340"/>
    </source>
</evidence>
<protein>
    <recommendedName>
        <fullName evidence="4 5">Large ribosomal subunit protein bL32</fullName>
    </recommendedName>
</protein>
<evidence type="ECO:0000256" key="1">
    <source>
        <dbReference type="ARBA" id="ARBA00008560"/>
    </source>
</evidence>
<feature type="region of interest" description="Disordered" evidence="6">
    <location>
        <begin position="1"/>
        <end position="28"/>
    </location>
</feature>
<dbReference type="PANTHER" id="PTHR35534:SF1">
    <property type="entry name" value="LARGE RIBOSOMAL SUBUNIT PROTEIN BL32"/>
    <property type="match status" value="1"/>
</dbReference>
<proteinExistence type="inferred from homology"/>
<evidence type="ECO:0000256" key="2">
    <source>
        <dbReference type="ARBA" id="ARBA00022980"/>
    </source>
</evidence>
<dbReference type="InterPro" id="IPR011332">
    <property type="entry name" value="Ribosomal_zn-bd"/>
</dbReference>
<dbReference type="InterPro" id="IPR002677">
    <property type="entry name" value="Ribosomal_bL32"/>
</dbReference>
<comment type="caution">
    <text evidence="7">The sequence shown here is derived from an EMBL/GenBank/DDBJ whole genome shotgun (WGS) entry which is preliminary data.</text>
</comment>
<dbReference type="EMBL" id="MFQW01000028">
    <property type="protein sequence ID" value="OGH86226.1"/>
    <property type="molecule type" value="Genomic_DNA"/>
</dbReference>
<evidence type="ECO:0000256" key="6">
    <source>
        <dbReference type="SAM" id="MobiDB-lite"/>
    </source>
</evidence>
<keyword evidence="2 5" id="KW-0689">Ribosomal protein</keyword>
<name>A0A1F6NQH1_9BACT</name>
<dbReference type="Proteomes" id="UP000178349">
    <property type="component" value="Unassembled WGS sequence"/>
</dbReference>
<dbReference type="GO" id="GO:0015934">
    <property type="term" value="C:large ribosomal subunit"/>
    <property type="evidence" value="ECO:0007669"/>
    <property type="project" value="InterPro"/>
</dbReference>
<comment type="similarity">
    <text evidence="1 5">Belongs to the bacterial ribosomal protein bL32 family.</text>
</comment>
<accession>A0A1F6NQH1</accession>
<gene>
    <name evidence="5" type="primary">rpmF</name>
    <name evidence="7" type="ORF">A2493_00755</name>
</gene>
<evidence type="ECO:0000256" key="4">
    <source>
        <dbReference type="ARBA" id="ARBA00035178"/>
    </source>
</evidence>
<dbReference type="HAMAP" id="MF_00340">
    <property type="entry name" value="Ribosomal_bL32"/>
    <property type="match status" value="1"/>
</dbReference>
<dbReference type="GO" id="GO:0006412">
    <property type="term" value="P:translation"/>
    <property type="evidence" value="ECO:0007669"/>
    <property type="project" value="UniProtKB-UniRule"/>
</dbReference>
<organism evidence="7 8">
    <name type="scientific">Candidatus Magasanikbacteria bacterium RIFOXYC12_FULL_33_11</name>
    <dbReference type="NCBI Taxonomy" id="1798701"/>
    <lineage>
        <taxon>Bacteria</taxon>
        <taxon>Candidatus Magasanikiibacteriota</taxon>
    </lineage>
</organism>
<dbReference type="SUPFAM" id="SSF57829">
    <property type="entry name" value="Zn-binding ribosomal proteins"/>
    <property type="match status" value="1"/>
</dbReference>
<dbReference type="NCBIfam" id="TIGR01031">
    <property type="entry name" value="rpmF_bact"/>
    <property type="match status" value="1"/>
</dbReference>
<feature type="compositionally biased region" description="Basic residues" evidence="6">
    <location>
        <begin position="1"/>
        <end position="10"/>
    </location>
</feature>
<dbReference type="Pfam" id="PF01783">
    <property type="entry name" value="Ribosomal_L32p"/>
    <property type="match status" value="1"/>
</dbReference>
<evidence type="ECO:0000256" key="3">
    <source>
        <dbReference type="ARBA" id="ARBA00023274"/>
    </source>
</evidence>
<dbReference type="InterPro" id="IPR044957">
    <property type="entry name" value="Ribosomal_bL32_bact"/>
</dbReference>
<reference evidence="7 8" key="1">
    <citation type="journal article" date="2016" name="Nat. Commun.">
        <title>Thousands of microbial genomes shed light on interconnected biogeochemical processes in an aquifer system.</title>
        <authorList>
            <person name="Anantharaman K."/>
            <person name="Brown C.T."/>
            <person name="Hug L.A."/>
            <person name="Sharon I."/>
            <person name="Castelle C.J."/>
            <person name="Probst A.J."/>
            <person name="Thomas B.C."/>
            <person name="Singh A."/>
            <person name="Wilkins M.J."/>
            <person name="Karaoz U."/>
            <person name="Brodie E.L."/>
            <person name="Williams K.H."/>
            <person name="Hubbard S.S."/>
            <person name="Banfield J.F."/>
        </authorList>
    </citation>
    <scope>NUCLEOTIDE SEQUENCE [LARGE SCALE GENOMIC DNA]</scope>
</reference>
<sequence>MGLPAKKRTPRSRDDRRSHHALKPTTGKKCEKCDAPVLPHHACAKCGTYKGKQVIDVEKRLKRSVRSKKTA</sequence>
<keyword evidence="3 5" id="KW-0687">Ribonucleoprotein</keyword>